<proteinExistence type="predicted"/>
<protein>
    <submittedName>
        <fullName evidence="1">Uncharacterized protein</fullName>
    </submittedName>
</protein>
<evidence type="ECO:0000313" key="2">
    <source>
        <dbReference type="Proteomes" id="UP000183868"/>
    </source>
</evidence>
<dbReference type="Proteomes" id="UP000183868">
    <property type="component" value="Chromosome"/>
</dbReference>
<dbReference type="AlphaFoldDB" id="A0A1J1CDP6"/>
<reference evidence="1 2" key="1">
    <citation type="submission" date="2016-11" db="EMBL/GenBank/DDBJ databases">
        <title>Genomic analysis of Caldithrix abyssi and proposal of a novel bacterial phylum Caldithrichaeota.</title>
        <authorList>
            <person name="Kublanov I."/>
            <person name="Sigalova O."/>
            <person name="Gavrilov S."/>
            <person name="Lebedinsky A."/>
            <person name="Ivanova N."/>
            <person name="Daum C."/>
            <person name="Reddy T."/>
            <person name="Klenk H.P."/>
            <person name="Goker M."/>
            <person name="Reva O."/>
            <person name="Miroshnichenko M."/>
            <person name="Kyprides N."/>
            <person name="Woyke T."/>
            <person name="Gelfand M."/>
        </authorList>
    </citation>
    <scope>NUCLEOTIDE SEQUENCE [LARGE SCALE GENOMIC DNA]</scope>
    <source>
        <strain evidence="1 2">LF13</strain>
    </source>
</reference>
<dbReference type="EMBL" id="CP018099">
    <property type="protein sequence ID" value="APF20694.1"/>
    <property type="molecule type" value="Genomic_DNA"/>
</dbReference>
<dbReference type="KEGG" id="caby:Cabys_3949"/>
<sequence>MFIFKSSVSIVSLISQRKPTIVDGFLQNNGGLDNPQTYFNSIKS</sequence>
<accession>A0A1J1CDP6</accession>
<gene>
    <name evidence="1" type="ORF">Cabys_3949</name>
</gene>
<organism evidence="1 2">
    <name type="scientific">Caldithrix abyssi DSM 13497</name>
    <dbReference type="NCBI Taxonomy" id="880073"/>
    <lineage>
        <taxon>Bacteria</taxon>
        <taxon>Pseudomonadati</taxon>
        <taxon>Calditrichota</taxon>
        <taxon>Calditrichia</taxon>
        <taxon>Calditrichales</taxon>
        <taxon>Calditrichaceae</taxon>
        <taxon>Caldithrix</taxon>
    </lineage>
</organism>
<evidence type="ECO:0000313" key="1">
    <source>
        <dbReference type="EMBL" id="APF20694.1"/>
    </source>
</evidence>
<name>A0A1J1CDP6_CALAY</name>